<accession>X1HPX1</accession>
<evidence type="ECO:0000313" key="1">
    <source>
        <dbReference type="EMBL" id="GAH72201.1"/>
    </source>
</evidence>
<protein>
    <submittedName>
        <fullName evidence="1">Uncharacterized protein</fullName>
    </submittedName>
</protein>
<proteinExistence type="predicted"/>
<dbReference type="EMBL" id="BARU01032536">
    <property type="protein sequence ID" value="GAH72201.1"/>
    <property type="molecule type" value="Genomic_DNA"/>
</dbReference>
<comment type="caution">
    <text evidence="1">The sequence shown here is derived from an EMBL/GenBank/DDBJ whole genome shotgun (WGS) entry which is preliminary data.</text>
</comment>
<name>X1HPX1_9ZZZZ</name>
<reference evidence="1" key="1">
    <citation type="journal article" date="2014" name="Front. Microbiol.">
        <title>High frequency of phylogenetically diverse reductive dehalogenase-homologous genes in deep subseafloor sedimentary metagenomes.</title>
        <authorList>
            <person name="Kawai M."/>
            <person name="Futagami T."/>
            <person name="Toyoda A."/>
            <person name="Takaki Y."/>
            <person name="Nishi S."/>
            <person name="Hori S."/>
            <person name="Arai W."/>
            <person name="Tsubouchi T."/>
            <person name="Morono Y."/>
            <person name="Uchiyama I."/>
            <person name="Ito T."/>
            <person name="Fujiyama A."/>
            <person name="Inagaki F."/>
            <person name="Takami H."/>
        </authorList>
    </citation>
    <scope>NUCLEOTIDE SEQUENCE</scope>
    <source>
        <strain evidence="1">Expedition CK06-06</strain>
    </source>
</reference>
<dbReference type="AlphaFoldDB" id="X1HPX1"/>
<feature type="non-terminal residue" evidence="1">
    <location>
        <position position="58"/>
    </location>
</feature>
<gene>
    <name evidence="1" type="ORF">S03H2_51300</name>
</gene>
<sequence length="58" mass="6816">MQRRNRINKDGVNGFVMNEDTAIVFGMLIGLKNERIKSFFLRMTHHVLSQVMEFSVMQ</sequence>
<organism evidence="1">
    <name type="scientific">marine sediment metagenome</name>
    <dbReference type="NCBI Taxonomy" id="412755"/>
    <lineage>
        <taxon>unclassified sequences</taxon>
        <taxon>metagenomes</taxon>
        <taxon>ecological metagenomes</taxon>
    </lineage>
</organism>